<dbReference type="InterPro" id="IPR018785">
    <property type="entry name" value="CDPF1_dom"/>
</dbReference>
<name>A0AAN8FB00_TRICO</name>
<dbReference type="EMBL" id="WIXE01016344">
    <property type="protein sequence ID" value="KAK5972744.1"/>
    <property type="molecule type" value="Genomic_DNA"/>
</dbReference>
<evidence type="ECO:0000256" key="2">
    <source>
        <dbReference type="ARBA" id="ARBA00014801"/>
    </source>
</evidence>
<organism evidence="5 6">
    <name type="scientific">Trichostrongylus colubriformis</name>
    <name type="common">Black scour worm</name>
    <dbReference type="NCBI Taxonomy" id="6319"/>
    <lineage>
        <taxon>Eukaryota</taxon>
        <taxon>Metazoa</taxon>
        <taxon>Ecdysozoa</taxon>
        <taxon>Nematoda</taxon>
        <taxon>Chromadorea</taxon>
        <taxon>Rhabditida</taxon>
        <taxon>Rhabditina</taxon>
        <taxon>Rhabditomorpha</taxon>
        <taxon>Strongyloidea</taxon>
        <taxon>Trichostrongylidae</taxon>
        <taxon>Trichostrongylus</taxon>
    </lineage>
</organism>
<dbReference type="PANTHER" id="PTHR31849:SF1">
    <property type="entry name" value="CYSTEINE-RICH DPF MOTIF DOMAIN-CONTAINING PROTEIN 1"/>
    <property type="match status" value="1"/>
</dbReference>
<evidence type="ECO:0000313" key="6">
    <source>
        <dbReference type="Proteomes" id="UP001331761"/>
    </source>
</evidence>
<comment type="similarity">
    <text evidence="1">Belongs to the CDPF1 family.</text>
</comment>
<evidence type="ECO:0000256" key="1">
    <source>
        <dbReference type="ARBA" id="ARBA00007917"/>
    </source>
</evidence>
<sequence>MTGNIRIEMDSMGIGGTGETSTEGGSKSIVADAVESTSGPSNAKESEQGNEDVANLEPFIQFHCSICNLTEKCFYGELKASDGFYPAPVFYMRDPFVPPRRVKGRKPLLSDFLVLGSSCSLCNQSVCLDKTCSVYFGTLFCTTCIVRERRRFPEMILQMVAKAQSVPTNTANNNSSYKQR</sequence>
<protein>
    <recommendedName>
        <fullName evidence="2">Cysteine-rich DPF motif domain-containing protein 1</fullName>
    </recommendedName>
</protein>
<gene>
    <name evidence="5" type="ORF">GCK32_009521</name>
</gene>
<keyword evidence="6" id="KW-1185">Reference proteome</keyword>
<dbReference type="InterPro" id="IPR042426">
    <property type="entry name" value="CDPF1"/>
</dbReference>
<dbReference type="AlphaFoldDB" id="A0AAN8FB00"/>
<accession>A0AAN8FB00</accession>
<feature type="domain" description="Cysteine-rich DPF motif" evidence="4">
    <location>
        <begin position="62"/>
        <end position="158"/>
    </location>
</feature>
<dbReference type="Pfam" id="PF10170">
    <property type="entry name" value="C6_DPF"/>
    <property type="match status" value="1"/>
</dbReference>
<evidence type="ECO:0000259" key="4">
    <source>
        <dbReference type="Pfam" id="PF10170"/>
    </source>
</evidence>
<evidence type="ECO:0000313" key="5">
    <source>
        <dbReference type="EMBL" id="KAK5972744.1"/>
    </source>
</evidence>
<reference evidence="5 6" key="1">
    <citation type="submission" date="2019-10" db="EMBL/GenBank/DDBJ databases">
        <title>Assembly and Annotation for the nematode Trichostrongylus colubriformis.</title>
        <authorList>
            <person name="Martin J."/>
        </authorList>
    </citation>
    <scope>NUCLEOTIDE SEQUENCE [LARGE SCALE GENOMIC DNA]</scope>
    <source>
        <strain evidence="5">G859</strain>
        <tissue evidence="5">Whole worm</tissue>
    </source>
</reference>
<comment type="caution">
    <text evidence="5">The sequence shown here is derived from an EMBL/GenBank/DDBJ whole genome shotgun (WGS) entry which is preliminary data.</text>
</comment>
<feature type="compositionally biased region" description="Low complexity" evidence="3">
    <location>
        <begin position="19"/>
        <end position="29"/>
    </location>
</feature>
<proteinExistence type="inferred from homology"/>
<evidence type="ECO:0000256" key="3">
    <source>
        <dbReference type="SAM" id="MobiDB-lite"/>
    </source>
</evidence>
<dbReference type="PRINTS" id="PR01995">
    <property type="entry name" value="UPF0595"/>
</dbReference>
<dbReference type="Proteomes" id="UP001331761">
    <property type="component" value="Unassembled WGS sequence"/>
</dbReference>
<feature type="region of interest" description="Disordered" evidence="3">
    <location>
        <begin position="1"/>
        <end position="50"/>
    </location>
</feature>
<dbReference type="PANTHER" id="PTHR31849">
    <property type="entry name" value="CYSTEINE-RICH PDF MOTIF DOMAIN-CONTAINING PROTEIN 1"/>
    <property type="match status" value="1"/>
</dbReference>